<sequence length="441" mass="45034">MSAQQPSPAVADAPPLVPPRHDSDDTTGAPRDDVPAPGETGVSVWRVVGDPLVAATREGALSGSRVAVKDVFAVAGHAIGMGNPAWLRGAPIEPAHSAAVRALLQAGADVTGIAQTDELAYGLSGLNTHYGMPPNPAAPGRVPGGSSSGPAGAVALGLADIGLGTDTAGSVRVPASYCGLYSLRPTHGLVPDAGQTGLAPSFDTASWITRTPRLLDRVTDVLLPRRPAQPIERLILAADLFDLVDPSLRLPLHDAAHAWADRLAIPLQPRENTCAAHLEGWAEALGVVQAVEMWQVHGSWLQTHREAVSPEVAHAVAAGEDMPAEYLTWARDTLSQARIALAELIPPGTALVQPAAPTAAPPPGPAGAGLALRTATVRLICAASVAGLPVLTLPGVLSPAGPVGLSLLATAGSDRALTAAFDSHVVPQVAPHIVTPRHSST</sequence>
<dbReference type="InterPro" id="IPR020556">
    <property type="entry name" value="Amidase_CS"/>
</dbReference>
<evidence type="ECO:0000256" key="1">
    <source>
        <dbReference type="SAM" id="MobiDB-lite"/>
    </source>
</evidence>
<reference evidence="4" key="1">
    <citation type="journal article" date="2019" name="Int. J. Syst. Evol. Microbiol.">
        <title>The Global Catalogue of Microorganisms (GCM) 10K type strain sequencing project: providing services to taxonomists for standard genome sequencing and annotation.</title>
        <authorList>
            <consortium name="The Broad Institute Genomics Platform"/>
            <consortium name="The Broad Institute Genome Sequencing Center for Infectious Disease"/>
            <person name="Wu L."/>
            <person name="Ma J."/>
        </authorList>
    </citation>
    <scope>NUCLEOTIDE SEQUENCE [LARGE SCALE GENOMIC DNA]</scope>
    <source>
        <strain evidence="4">JCM 12763</strain>
    </source>
</reference>
<dbReference type="InterPro" id="IPR036928">
    <property type="entry name" value="AS_sf"/>
</dbReference>
<protein>
    <submittedName>
        <fullName evidence="3">Amidase family protein</fullName>
    </submittedName>
</protein>
<feature type="region of interest" description="Disordered" evidence="1">
    <location>
        <begin position="1"/>
        <end position="42"/>
    </location>
</feature>
<accession>A0ABW1LTG2</accession>
<evidence type="ECO:0000313" key="3">
    <source>
        <dbReference type="EMBL" id="MFC6054910.1"/>
    </source>
</evidence>
<dbReference type="InterPro" id="IPR023631">
    <property type="entry name" value="Amidase_dom"/>
</dbReference>
<dbReference type="PANTHER" id="PTHR46310:SF7">
    <property type="entry name" value="AMIDASE 1"/>
    <property type="match status" value="1"/>
</dbReference>
<dbReference type="PANTHER" id="PTHR46310">
    <property type="entry name" value="AMIDASE 1"/>
    <property type="match status" value="1"/>
</dbReference>
<dbReference type="Pfam" id="PF01425">
    <property type="entry name" value="Amidase"/>
    <property type="match status" value="1"/>
</dbReference>
<organism evidence="3 4">
    <name type="scientific">Streptomyces pratens</name>
    <dbReference type="NCBI Taxonomy" id="887456"/>
    <lineage>
        <taxon>Bacteria</taxon>
        <taxon>Bacillati</taxon>
        <taxon>Actinomycetota</taxon>
        <taxon>Actinomycetes</taxon>
        <taxon>Kitasatosporales</taxon>
        <taxon>Streptomycetaceae</taxon>
        <taxon>Streptomyces</taxon>
    </lineage>
</organism>
<gene>
    <name evidence="3" type="ORF">ACFP50_05355</name>
</gene>
<proteinExistence type="predicted"/>
<dbReference type="Gene3D" id="3.90.1300.10">
    <property type="entry name" value="Amidase signature (AS) domain"/>
    <property type="match status" value="1"/>
</dbReference>
<evidence type="ECO:0000313" key="4">
    <source>
        <dbReference type="Proteomes" id="UP001596242"/>
    </source>
</evidence>
<dbReference type="RefSeq" id="WP_386393850.1">
    <property type="nucleotide sequence ID" value="NZ_JBHSPT010000011.1"/>
</dbReference>
<dbReference type="EMBL" id="JBHSPT010000011">
    <property type="protein sequence ID" value="MFC6054910.1"/>
    <property type="molecule type" value="Genomic_DNA"/>
</dbReference>
<comment type="caution">
    <text evidence="3">The sequence shown here is derived from an EMBL/GenBank/DDBJ whole genome shotgun (WGS) entry which is preliminary data.</text>
</comment>
<evidence type="ECO:0000259" key="2">
    <source>
        <dbReference type="Pfam" id="PF01425"/>
    </source>
</evidence>
<dbReference type="Proteomes" id="UP001596242">
    <property type="component" value="Unassembled WGS sequence"/>
</dbReference>
<feature type="compositionally biased region" description="Basic and acidic residues" evidence="1">
    <location>
        <begin position="19"/>
        <end position="34"/>
    </location>
</feature>
<dbReference type="SUPFAM" id="SSF75304">
    <property type="entry name" value="Amidase signature (AS) enzymes"/>
    <property type="match status" value="1"/>
</dbReference>
<name>A0ABW1LTG2_9ACTN</name>
<keyword evidence="4" id="KW-1185">Reference proteome</keyword>
<feature type="domain" description="Amidase" evidence="2">
    <location>
        <begin position="57"/>
        <end position="228"/>
    </location>
</feature>
<feature type="compositionally biased region" description="Low complexity" evidence="1">
    <location>
        <begin position="1"/>
        <end position="14"/>
    </location>
</feature>
<dbReference type="PROSITE" id="PS00571">
    <property type="entry name" value="AMIDASES"/>
    <property type="match status" value="1"/>
</dbReference>